<accession>A0ABR5K154</accession>
<evidence type="ECO:0000256" key="1">
    <source>
        <dbReference type="SAM" id="Phobius"/>
    </source>
</evidence>
<organism evidence="2 3">
    <name type="scientific">Lysinibacillus contaminans</name>
    <dbReference type="NCBI Taxonomy" id="1293441"/>
    <lineage>
        <taxon>Bacteria</taxon>
        <taxon>Bacillati</taxon>
        <taxon>Bacillota</taxon>
        <taxon>Bacilli</taxon>
        <taxon>Bacillales</taxon>
        <taxon>Bacillaceae</taxon>
        <taxon>Lysinibacillus</taxon>
    </lineage>
</organism>
<evidence type="ECO:0000313" key="2">
    <source>
        <dbReference type="EMBL" id="KOS68623.1"/>
    </source>
</evidence>
<dbReference type="EMBL" id="LGRV01000003">
    <property type="protein sequence ID" value="KOS68623.1"/>
    <property type="molecule type" value="Genomic_DNA"/>
</dbReference>
<proteinExistence type="predicted"/>
<feature type="transmembrane region" description="Helical" evidence="1">
    <location>
        <begin position="59"/>
        <end position="81"/>
    </location>
</feature>
<reference evidence="3" key="1">
    <citation type="submission" date="2015-07" db="EMBL/GenBank/DDBJ databases">
        <title>Fjat-14205 dsm 2895.</title>
        <authorList>
            <person name="Liu B."/>
            <person name="Wang J."/>
            <person name="Zhu Y."/>
            <person name="Liu G."/>
            <person name="Chen Q."/>
            <person name="Chen Z."/>
            <person name="Lan J."/>
            <person name="Che J."/>
            <person name="Ge C."/>
            <person name="Shi H."/>
            <person name="Pan Z."/>
            <person name="Liu X."/>
        </authorList>
    </citation>
    <scope>NUCLEOTIDE SEQUENCE [LARGE SCALE GENOMIC DNA]</scope>
    <source>
        <strain evidence="3">DSM 25560</strain>
    </source>
</reference>
<name>A0ABR5K154_9BACI</name>
<dbReference type="RefSeq" id="WP_053583463.1">
    <property type="nucleotide sequence ID" value="NZ_LGRV01000003.1"/>
</dbReference>
<gene>
    <name evidence="2" type="ORF">AEA09_08740</name>
</gene>
<keyword evidence="1" id="KW-0812">Transmembrane</keyword>
<evidence type="ECO:0000313" key="3">
    <source>
        <dbReference type="Proteomes" id="UP000050668"/>
    </source>
</evidence>
<comment type="caution">
    <text evidence="2">The sequence shown here is derived from an EMBL/GenBank/DDBJ whole genome shotgun (WGS) entry which is preliminary data.</text>
</comment>
<keyword evidence="1" id="KW-0472">Membrane</keyword>
<keyword evidence="1" id="KW-1133">Transmembrane helix</keyword>
<protein>
    <submittedName>
        <fullName evidence="2">Preprotein translocase subunit SecD/SecF</fullName>
    </submittedName>
</protein>
<keyword evidence="3" id="KW-1185">Reference proteome</keyword>
<dbReference type="Proteomes" id="UP000050668">
    <property type="component" value="Unassembled WGS sequence"/>
</dbReference>
<feature type="transmembrane region" description="Helical" evidence="1">
    <location>
        <begin position="31"/>
        <end position="53"/>
    </location>
</feature>
<sequence length="91" mass="10062">MMLLGPLLLSFIPVVIILALTRWFRNKEFPFLIKMLPGIVSIVFAITLFYSGVVNVRGFLGLSYGILSLALIAGGFISLFIGKNISHKSYI</sequence>
<feature type="transmembrane region" description="Helical" evidence="1">
    <location>
        <begin position="6"/>
        <end position="24"/>
    </location>
</feature>